<evidence type="ECO:0000256" key="4">
    <source>
        <dbReference type="ARBA" id="ARBA00005975"/>
    </source>
</evidence>
<protein>
    <submittedName>
        <fullName evidence="11">LITAF domain-containing protein</fullName>
    </submittedName>
</protein>
<keyword evidence="8" id="KW-1133">Transmembrane helix</keyword>
<name>A0A914LHU5_MELIC</name>
<dbReference type="GO" id="GO:0005765">
    <property type="term" value="C:lysosomal membrane"/>
    <property type="evidence" value="ECO:0007669"/>
    <property type="project" value="UniProtKB-SubCell"/>
</dbReference>
<dbReference type="GO" id="GO:0008270">
    <property type="term" value="F:zinc ion binding"/>
    <property type="evidence" value="ECO:0007669"/>
    <property type="project" value="TreeGrafter"/>
</dbReference>
<organism evidence="10 11">
    <name type="scientific">Meloidogyne incognita</name>
    <name type="common">Southern root-knot nematode worm</name>
    <name type="synonym">Oxyuris incognita</name>
    <dbReference type="NCBI Taxonomy" id="6306"/>
    <lineage>
        <taxon>Eukaryota</taxon>
        <taxon>Metazoa</taxon>
        <taxon>Ecdysozoa</taxon>
        <taxon>Nematoda</taxon>
        <taxon>Chromadorea</taxon>
        <taxon>Rhabditida</taxon>
        <taxon>Tylenchina</taxon>
        <taxon>Tylenchomorpha</taxon>
        <taxon>Tylenchoidea</taxon>
        <taxon>Meloidogynidae</taxon>
        <taxon>Meloidogyninae</taxon>
        <taxon>Meloidogyne</taxon>
        <taxon>Meloidogyne incognita group</taxon>
    </lineage>
</organism>
<evidence type="ECO:0000256" key="2">
    <source>
        <dbReference type="ARBA" id="ARBA00004481"/>
    </source>
</evidence>
<dbReference type="WBParaSite" id="Minc3s00436g12292">
    <property type="protein sequence ID" value="Minc3s00436g12292"/>
    <property type="gene ID" value="Minc3s00436g12292"/>
</dbReference>
<evidence type="ECO:0000256" key="7">
    <source>
        <dbReference type="ARBA" id="ARBA00023136"/>
    </source>
</evidence>
<evidence type="ECO:0000313" key="10">
    <source>
        <dbReference type="Proteomes" id="UP000887563"/>
    </source>
</evidence>
<evidence type="ECO:0000256" key="1">
    <source>
        <dbReference type="ARBA" id="ARBA00004414"/>
    </source>
</evidence>
<dbReference type="Proteomes" id="UP000887563">
    <property type="component" value="Unplaced"/>
</dbReference>
<evidence type="ECO:0000313" key="11">
    <source>
        <dbReference type="WBParaSite" id="Minc3s00436g12292"/>
    </source>
</evidence>
<dbReference type="SMART" id="SM00714">
    <property type="entry name" value="LITAF"/>
    <property type="match status" value="1"/>
</dbReference>
<dbReference type="Pfam" id="PF10601">
    <property type="entry name" value="zf-LITAF-like"/>
    <property type="match status" value="2"/>
</dbReference>
<feature type="domain" description="LITAF" evidence="9">
    <location>
        <begin position="6"/>
        <end position="125"/>
    </location>
</feature>
<keyword evidence="6" id="KW-0862">Zinc</keyword>
<feature type="transmembrane region" description="Helical" evidence="8">
    <location>
        <begin position="81"/>
        <end position="102"/>
    </location>
</feature>
<dbReference type="InterPro" id="IPR006629">
    <property type="entry name" value="LITAF"/>
</dbReference>
<evidence type="ECO:0000256" key="5">
    <source>
        <dbReference type="ARBA" id="ARBA00022723"/>
    </source>
</evidence>
<keyword evidence="10" id="KW-1185">Reference proteome</keyword>
<comment type="similarity">
    <text evidence="4">Belongs to the CDIP1/LITAF family.</text>
</comment>
<comment type="subcellular location">
    <subcellularLocation>
        <location evidence="2">Endosome membrane</location>
        <topology evidence="2">Peripheral membrane protein</topology>
    </subcellularLocation>
    <subcellularLocation>
        <location evidence="1">Late endosome membrane</location>
    </subcellularLocation>
    <subcellularLocation>
        <location evidence="3">Lysosome membrane</location>
        <topology evidence="3">Peripheral membrane protein</topology>
        <orientation evidence="3">Cytoplasmic side</orientation>
    </subcellularLocation>
</comment>
<evidence type="ECO:0000256" key="3">
    <source>
        <dbReference type="ARBA" id="ARBA00004630"/>
    </source>
</evidence>
<feature type="transmembrane region" description="Helical" evidence="8">
    <location>
        <begin position="52"/>
        <end position="74"/>
    </location>
</feature>
<dbReference type="PANTHER" id="PTHR23292">
    <property type="entry name" value="LIPOPOLYSACCHARIDE-INDUCED TUMOR NECROSIS FACTOR-ALPHA FACTOR"/>
    <property type="match status" value="1"/>
</dbReference>
<dbReference type="AlphaFoldDB" id="A0A914LHU5"/>
<accession>A0A914LHU5</accession>
<evidence type="ECO:0000256" key="8">
    <source>
        <dbReference type="SAM" id="Phobius"/>
    </source>
</evidence>
<proteinExistence type="inferred from homology"/>
<dbReference type="PROSITE" id="PS51837">
    <property type="entry name" value="LITAF"/>
    <property type="match status" value="1"/>
</dbReference>
<dbReference type="InterPro" id="IPR037519">
    <property type="entry name" value="LITAF_fam"/>
</dbReference>
<evidence type="ECO:0000256" key="6">
    <source>
        <dbReference type="ARBA" id="ARBA00022833"/>
    </source>
</evidence>
<keyword evidence="8" id="KW-0812">Transmembrane</keyword>
<keyword evidence="5" id="KW-0479">Metal-binding</keyword>
<dbReference type="GO" id="GO:0031902">
    <property type="term" value="C:late endosome membrane"/>
    <property type="evidence" value="ECO:0007669"/>
    <property type="project" value="UniProtKB-SubCell"/>
</dbReference>
<evidence type="ECO:0000259" key="9">
    <source>
        <dbReference type="PROSITE" id="PS51837"/>
    </source>
</evidence>
<keyword evidence="7 8" id="KW-0472">Membrane</keyword>
<sequence length="149" mass="17019">MFRHPIYDLLSGPSRAQYFGSSPQRVYCPTCNKITKTKLEYVNNAKTKCCSFLLAFWGFSIITFTMFAMIKVGFRSSESPFLLLVPLAIGLIVCCLALIPIYCDNCKDARHYCNVCNTYIGKYFHDAQRPVVIIPPELYQQAHNNKNNN</sequence>
<reference evidence="11" key="1">
    <citation type="submission" date="2022-11" db="UniProtKB">
        <authorList>
            <consortium name="WormBaseParasite"/>
        </authorList>
    </citation>
    <scope>IDENTIFICATION</scope>
</reference>
<dbReference type="PANTHER" id="PTHR23292:SF6">
    <property type="entry name" value="FI16602P1-RELATED"/>
    <property type="match status" value="1"/>
</dbReference>